<evidence type="ECO:0000256" key="1">
    <source>
        <dbReference type="SAM" id="MobiDB-lite"/>
    </source>
</evidence>
<feature type="compositionally biased region" description="Basic and acidic residues" evidence="1">
    <location>
        <begin position="39"/>
        <end position="60"/>
    </location>
</feature>
<dbReference type="STRING" id="1379903.ATO8_21161"/>
<gene>
    <name evidence="2" type="ORF">ATO8_21161</name>
</gene>
<feature type="compositionally biased region" description="Gly residues" evidence="1">
    <location>
        <begin position="86"/>
        <end position="108"/>
    </location>
</feature>
<comment type="caution">
    <text evidence="2">The sequence shown here is derived from an EMBL/GenBank/DDBJ whole genome shotgun (WGS) entry which is preliminary data.</text>
</comment>
<feature type="compositionally biased region" description="Polar residues" evidence="1">
    <location>
        <begin position="11"/>
        <end position="26"/>
    </location>
</feature>
<evidence type="ECO:0000313" key="3">
    <source>
        <dbReference type="Proteomes" id="UP000019063"/>
    </source>
</evidence>
<proteinExistence type="predicted"/>
<name>W4HCX4_9RHOB</name>
<dbReference type="EMBL" id="AQQW01000034">
    <property type="protein sequence ID" value="ETW10647.1"/>
    <property type="molecule type" value="Genomic_DNA"/>
</dbReference>
<sequence>MPKSEDVHVTLSASHTYRTGPATTRTLPPGWTGYVPEAVAKEIEKQKTGKRTPAKDRPWEGEASGGKGRAKGDAGQVGSTGQAGSATGGAGDGGGSASGGGSTGQASA</sequence>
<feature type="region of interest" description="Disordered" evidence="1">
    <location>
        <begin position="1"/>
        <end position="108"/>
    </location>
</feature>
<protein>
    <submittedName>
        <fullName evidence="2">Uncharacterized protein</fullName>
    </submittedName>
</protein>
<dbReference type="AlphaFoldDB" id="W4HCX4"/>
<keyword evidence="3" id="KW-1185">Reference proteome</keyword>
<reference evidence="2 3" key="1">
    <citation type="journal article" date="2014" name="Antonie Van Leeuwenhoek">
        <title>Roseivivax atlanticus sp. nov., isolated from surface seawater of the Atlantic Ocean.</title>
        <authorList>
            <person name="Li G."/>
            <person name="Lai Q."/>
            <person name="Liu X."/>
            <person name="Sun F."/>
            <person name="Shao Z."/>
        </authorList>
    </citation>
    <scope>NUCLEOTIDE SEQUENCE [LARGE SCALE GENOMIC DNA]</scope>
    <source>
        <strain evidence="2 3">22II-s10s</strain>
    </source>
</reference>
<organism evidence="2 3">
    <name type="scientific">Roseivivax marinus</name>
    <dbReference type="NCBI Taxonomy" id="1379903"/>
    <lineage>
        <taxon>Bacteria</taxon>
        <taxon>Pseudomonadati</taxon>
        <taxon>Pseudomonadota</taxon>
        <taxon>Alphaproteobacteria</taxon>
        <taxon>Rhodobacterales</taxon>
        <taxon>Roseobacteraceae</taxon>
        <taxon>Roseivivax</taxon>
    </lineage>
</organism>
<dbReference type="eggNOG" id="ENOG502ZZ9G">
    <property type="taxonomic scope" value="Bacteria"/>
</dbReference>
<evidence type="ECO:0000313" key="2">
    <source>
        <dbReference type="EMBL" id="ETW10647.1"/>
    </source>
</evidence>
<dbReference type="Proteomes" id="UP000019063">
    <property type="component" value="Unassembled WGS sequence"/>
</dbReference>
<dbReference type="RefSeq" id="WP_043847554.1">
    <property type="nucleotide sequence ID" value="NZ_AQQW01000034.1"/>
</dbReference>
<accession>W4HCX4</accession>